<dbReference type="AlphaFoldDB" id="V5SDR9"/>
<dbReference type="KEGG" id="hni:W911_10175"/>
<gene>
    <name evidence="1" type="ORF">W911_10175</name>
</gene>
<proteinExistence type="predicted"/>
<dbReference type="Pfam" id="PF08904">
    <property type="entry name" value="EipB_like"/>
    <property type="match status" value="1"/>
</dbReference>
<dbReference type="RefSeq" id="WP_023787392.1">
    <property type="nucleotide sequence ID" value="NC_022997.1"/>
</dbReference>
<sequence>MRDRAPELFRGAFKTMGGALTVLSAAVLWQPQYAQAAGAGAGGPGATKAGASSKGGPVKDVVFAPHRAVYDLSLDTVSSASGVVSVEGRIVYELSGNRCEGHAQSMRFVTQTLNQQGEVQTTDLRTSSWEDVPARRLRFSTSTYQNEVQAEQTQGEATRAGSSGAVTVDLAKPTEREFELADNIYFPIQHSTAIIQAAREGRFMLSANLFDGSETGDKVYVTSTAIGRQVKEGQGTPIALAKGGDALDDVPSWPVLVSYYAPDSGKADAVPLYEMSYRFHENGVTSSLRINHGEFAIKGELKELTYFEASPCKGVTP</sequence>
<evidence type="ECO:0008006" key="3">
    <source>
        <dbReference type="Google" id="ProtNLM"/>
    </source>
</evidence>
<keyword evidence="2" id="KW-1185">Reference proteome</keyword>
<dbReference type="OrthoDB" id="9815514at2"/>
<evidence type="ECO:0000313" key="2">
    <source>
        <dbReference type="Proteomes" id="UP000018542"/>
    </source>
</evidence>
<dbReference type="Proteomes" id="UP000018542">
    <property type="component" value="Chromosome"/>
</dbReference>
<name>V5SDR9_9HYPH</name>
<dbReference type="PATRIC" id="fig|1029756.8.peg.2112"/>
<dbReference type="HOGENOM" id="CLU_064490_0_0_5"/>
<accession>V5SDR9</accession>
<evidence type="ECO:0000313" key="1">
    <source>
        <dbReference type="EMBL" id="AHB48673.1"/>
    </source>
</evidence>
<dbReference type="EMBL" id="CP006912">
    <property type="protein sequence ID" value="AHB48673.1"/>
    <property type="molecule type" value="Genomic_DNA"/>
</dbReference>
<organism evidence="1 2">
    <name type="scientific">Hyphomicrobium nitrativorans NL23</name>
    <dbReference type="NCBI Taxonomy" id="1029756"/>
    <lineage>
        <taxon>Bacteria</taxon>
        <taxon>Pseudomonadati</taxon>
        <taxon>Pseudomonadota</taxon>
        <taxon>Alphaproteobacteria</taxon>
        <taxon>Hyphomicrobiales</taxon>
        <taxon>Hyphomicrobiaceae</taxon>
        <taxon>Hyphomicrobium</taxon>
    </lineage>
</organism>
<dbReference type="InterPro" id="IPR015000">
    <property type="entry name" value="EipB-like"/>
</dbReference>
<reference evidence="1 2" key="1">
    <citation type="journal article" date="2014" name="Genome Announc.">
        <title>Complete Genome Sequence of Hyphomicrobium nitrativorans Strain NL23, a Denitrifying Bacterium Isolated from Biofilm of a Methanol-Fed Denitrification System Treating Seawater at the Montreal Biodome.</title>
        <authorList>
            <person name="Martineau C."/>
            <person name="Villeneuve C."/>
            <person name="Mauffrey F."/>
            <person name="Villemur R."/>
        </authorList>
    </citation>
    <scope>NUCLEOTIDE SEQUENCE [LARGE SCALE GENOMIC DNA]</scope>
    <source>
        <strain evidence="1">NL23</strain>
    </source>
</reference>
<protein>
    <recommendedName>
        <fullName evidence="3">ATP-binding protein</fullName>
    </recommendedName>
</protein>
<dbReference type="STRING" id="1029756.W911_10175"/>